<dbReference type="EMBL" id="JAAGVB010000082">
    <property type="protein sequence ID" value="NEW36544.1"/>
    <property type="molecule type" value="Genomic_DNA"/>
</dbReference>
<reference evidence="1 2" key="1">
    <citation type="submission" date="2020-01" db="EMBL/GenBank/DDBJ databases">
        <title>Genetics and antimicrobial susceptibilities of Nocardia species isolated from the soil; a comparison with species isolated from humans.</title>
        <authorList>
            <person name="Carrasco G."/>
            <person name="Monzon S."/>
            <person name="Sansegundo M."/>
            <person name="Garcia E."/>
            <person name="Garrido N."/>
            <person name="Medina M.J."/>
            <person name="Villalon P."/>
            <person name="Ramirez-Arocha A.C."/>
            <person name="Jimenez P."/>
            <person name="Cuesta I."/>
            <person name="Valdezate S."/>
        </authorList>
    </citation>
    <scope>NUCLEOTIDE SEQUENCE [LARGE SCALE GENOMIC DNA]</scope>
    <source>
        <strain evidence="1 2">CNM20110626</strain>
    </source>
</reference>
<evidence type="ECO:0000313" key="2">
    <source>
        <dbReference type="Proteomes" id="UP000471166"/>
    </source>
</evidence>
<organism evidence="1 2">
    <name type="scientific">Nocardia cyriacigeorgica</name>
    <dbReference type="NCBI Taxonomy" id="135487"/>
    <lineage>
        <taxon>Bacteria</taxon>
        <taxon>Bacillati</taxon>
        <taxon>Actinomycetota</taxon>
        <taxon>Actinomycetes</taxon>
        <taxon>Mycobacteriales</taxon>
        <taxon>Nocardiaceae</taxon>
        <taxon>Nocardia</taxon>
    </lineage>
</organism>
<name>A0A2L2JXD2_9NOCA</name>
<dbReference type="GeneID" id="57072118"/>
<dbReference type="RefSeq" id="WP_104898231.1">
    <property type="nucleotide sequence ID" value="NZ_CP026746.1"/>
</dbReference>
<dbReference type="AlphaFoldDB" id="A0A2L2JXD2"/>
<dbReference type="Proteomes" id="UP000471166">
    <property type="component" value="Unassembled WGS sequence"/>
</dbReference>
<comment type="caution">
    <text evidence="1">The sequence shown here is derived from an EMBL/GenBank/DDBJ whole genome shotgun (WGS) entry which is preliminary data.</text>
</comment>
<sequence>MDQPLTAVHSRLHTADILITDAGADVGGMWPRAAAWMLRIAIEQAILELWRAVSPQMERVTVRAQLLVLPKYIGEEAAAEARLLWSELSATAHHNDFELAPTVHELRRWQEATHRVANAVDTAIAARKVQ</sequence>
<proteinExistence type="predicted"/>
<evidence type="ECO:0000313" key="1">
    <source>
        <dbReference type="EMBL" id="NEW36544.1"/>
    </source>
</evidence>
<protein>
    <submittedName>
        <fullName evidence="1">Uncharacterized protein</fullName>
    </submittedName>
</protein>
<accession>A0A2L2JXD2</accession>
<gene>
    <name evidence="1" type="ORF">GV791_28890</name>
</gene>